<comment type="caution">
    <text evidence="10">The sequence shown here is derived from an EMBL/GenBank/DDBJ whole genome shotgun (WGS) entry which is preliminary data.</text>
</comment>
<evidence type="ECO:0000256" key="1">
    <source>
        <dbReference type="ARBA" id="ARBA00004286"/>
    </source>
</evidence>
<evidence type="ECO:0000313" key="11">
    <source>
        <dbReference type="Proteomes" id="UP000828390"/>
    </source>
</evidence>
<reference evidence="10" key="1">
    <citation type="journal article" date="2019" name="bioRxiv">
        <title>The Genome of the Zebra Mussel, Dreissena polymorpha: A Resource for Invasive Species Research.</title>
        <authorList>
            <person name="McCartney M.A."/>
            <person name="Auch B."/>
            <person name="Kono T."/>
            <person name="Mallez S."/>
            <person name="Zhang Y."/>
            <person name="Obille A."/>
            <person name="Becker A."/>
            <person name="Abrahante J.E."/>
            <person name="Garbe J."/>
            <person name="Badalamenti J.P."/>
            <person name="Herman A."/>
            <person name="Mangelson H."/>
            <person name="Liachko I."/>
            <person name="Sullivan S."/>
            <person name="Sone E.D."/>
            <person name="Koren S."/>
            <person name="Silverstein K.A.T."/>
            <person name="Beckman K.B."/>
            <person name="Gohl D.M."/>
        </authorList>
    </citation>
    <scope>NUCLEOTIDE SEQUENCE</scope>
    <source>
        <strain evidence="10">Duluth1</strain>
        <tissue evidence="10">Whole animal</tissue>
    </source>
</reference>
<dbReference type="GO" id="GO:0005634">
    <property type="term" value="C:nucleus"/>
    <property type="evidence" value="ECO:0007669"/>
    <property type="project" value="InterPro"/>
</dbReference>
<evidence type="ECO:0008006" key="12">
    <source>
        <dbReference type="Google" id="ProtNLM"/>
    </source>
</evidence>
<accession>A0A9D4KS85</accession>
<dbReference type="InterPro" id="IPR001214">
    <property type="entry name" value="SET_dom"/>
</dbReference>
<keyword evidence="4" id="KW-0808">Transferase</keyword>
<comment type="subcellular location">
    <subcellularLocation>
        <location evidence="1">Chromosome</location>
    </subcellularLocation>
</comment>
<keyword evidence="5" id="KW-0949">S-adenosyl-L-methionine</keyword>
<dbReference type="Pfam" id="PF05033">
    <property type="entry name" value="Pre-SET"/>
    <property type="match status" value="1"/>
</dbReference>
<dbReference type="GO" id="GO:0032259">
    <property type="term" value="P:methylation"/>
    <property type="evidence" value="ECO:0007669"/>
    <property type="project" value="UniProtKB-KW"/>
</dbReference>
<evidence type="ECO:0000313" key="10">
    <source>
        <dbReference type="EMBL" id="KAH3844870.1"/>
    </source>
</evidence>
<dbReference type="PANTHER" id="PTHR46223:SF3">
    <property type="entry name" value="HISTONE-LYSINE N-METHYLTRANSFERASE SET-23"/>
    <property type="match status" value="1"/>
</dbReference>
<evidence type="ECO:0000256" key="5">
    <source>
        <dbReference type="ARBA" id="ARBA00022691"/>
    </source>
</evidence>
<dbReference type="GO" id="GO:0042054">
    <property type="term" value="F:histone methyltransferase activity"/>
    <property type="evidence" value="ECO:0007669"/>
    <property type="project" value="InterPro"/>
</dbReference>
<dbReference type="Proteomes" id="UP000828390">
    <property type="component" value="Unassembled WGS sequence"/>
</dbReference>
<protein>
    <recommendedName>
        <fullName evidence="12">Histone-lysine N-methyltransferase SETMAR</fullName>
    </recommendedName>
</protein>
<feature type="domain" description="Pre-SET" evidence="9">
    <location>
        <begin position="49"/>
        <end position="113"/>
    </location>
</feature>
<dbReference type="GO" id="GO:0008270">
    <property type="term" value="F:zinc ion binding"/>
    <property type="evidence" value="ECO:0007669"/>
    <property type="project" value="InterPro"/>
</dbReference>
<proteinExistence type="predicted"/>
<evidence type="ECO:0000256" key="4">
    <source>
        <dbReference type="ARBA" id="ARBA00022679"/>
    </source>
</evidence>
<keyword evidence="11" id="KW-1185">Reference proteome</keyword>
<keyword evidence="2" id="KW-0158">Chromosome</keyword>
<evidence type="ECO:0000256" key="2">
    <source>
        <dbReference type="ARBA" id="ARBA00022454"/>
    </source>
</evidence>
<dbReference type="PROSITE" id="PS50867">
    <property type="entry name" value="PRE_SET"/>
    <property type="match status" value="1"/>
</dbReference>
<reference evidence="10" key="2">
    <citation type="submission" date="2020-11" db="EMBL/GenBank/DDBJ databases">
        <authorList>
            <person name="McCartney M.A."/>
            <person name="Auch B."/>
            <person name="Kono T."/>
            <person name="Mallez S."/>
            <person name="Becker A."/>
            <person name="Gohl D.M."/>
            <person name="Silverstein K.A.T."/>
            <person name="Koren S."/>
            <person name="Bechman K.B."/>
            <person name="Herman A."/>
            <person name="Abrahante J.E."/>
            <person name="Garbe J."/>
        </authorList>
    </citation>
    <scope>NUCLEOTIDE SEQUENCE</scope>
    <source>
        <strain evidence="10">Duluth1</strain>
        <tissue evidence="10">Whole animal</tissue>
    </source>
</reference>
<dbReference type="PROSITE" id="PS50280">
    <property type="entry name" value="SET"/>
    <property type="match status" value="1"/>
</dbReference>
<dbReference type="GO" id="GO:0005694">
    <property type="term" value="C:chromosome"/>
    <property type="evidence" value="ECO:0007669"/>
    <property type="project" value="UniProtKB-SubCell"/>
</dbReference>
<dbReference type="SUPFAM" id="SSF82199">
    <property type="entry name" value="SET domain"/>
    <property type="match status" value="1"/>
</dbReference>
<evidence type="ECO:0000256" key="3">
    <source>
        <dbReference type="ARBA" id="ARBA00022603"/>
    </source>
</evidence>
<dbReference type="InterPro" id="IPR050973">
    <property type="entry name" value="H3K9_Histone-Lys_N-MTase"/>
</dbReference>
<name>A0A9D4KS85_DREPO</name>
<dbReference type="InterPro" id="IPR046341">
    <property type="entry name" value="SET_dom_sf"/>
</dbReference>
<keyword evidence="3" id="KW-0489">Methyltransferase</keyword>
<dbReference type="SMART" id="SM00317">
    <property type="entry name" value="SET"/>
    <property type="match status" value="1"/>
</dbReference>
<dbReference type="EMBL" id="JAIWYP010000003">
    <property type="protein sequence ID" value="KAH3844870.1"/>
    <property type="molecule type" value="Genomic_DNA"/>
</dbReference>
<evidence type="ECO:0000259" key="9">
    <source>
        <dbReference type="PROSITE" id="PS50867"/>
    </source>
</evidence>
<organism evidence="10 11">
    <name type="scientific">Dreissena polymorpha</name>
    <name type="common">Zebra mussel</name>
    <name type="synonym">Mytilus polymorpha</name>
    <dbReference type="NCBI Taxonomy" id="45954"/>
    <lineage>
        <taxon>Eukaryota</taxon>
        <taxon>Metazoa</taxon>
        <taxon>Spiralia</taxon>
        <taxon>Lophotrochozoa</taxon>
        <taxon>Mollusca</taxon>
        <taxon>Bivalvia</taxon>
        <taxon>Autobranchia</taxon>
        <taxon>Heteroconchia</taxon>
        <taxon>Euheterodonta</taxon>
        <taxon>Imparidentia</taxon>
        <taxon>Neoheterodontei</taxon>
        <taxon>Myida</taxon>
        <taxon>Dreissenoidea</taxon>
        <taxon>Dreissenidae</taxon>
        <taxon>Dreissena</taxon>
    </lineage>
</organism>
<gene>
    <name evidence="10" type="ORF">DPMN_087136</name>
</gene>
<dbReference type="AlphaFoldDB" id="A0A9D4KS85"/>
<dbReference type="InterPro" id="IPR007728">
    <property type="entry name" value="Pre-SET_dom"/>
</dbReference>
<evidence type="ECO:0000259" key="8">
    <source>
        <dbReference type="PROSITE" id="PS50280"/>
    </source>
</evidence>
<evidence type="ECO:0000256" key="6">
    <source>
        <dbReference type="ARBA" id="ARBA00022723"/>
    </source>
</evidence>
<sequence length="279" mass="31187">MDITNGCENVAIFLADGCRTELLDRNFTYVPCNIPSSGFDEDLFEVSIDGCTCPVETCAPNTSCVCVKYGLNYTPDGLLTDEGLTPSNNIVLQECNSNCTCSEDCPTRVVQKGIKIRMEVFETVGKGLGVKVLETVRKGQFLCEYAGEVLSKAEARKRIDNMKYGDMNFVFIIREYTPSGVLCTYIDPRFKGNVGRFINHACEPNLAVLPVRIQTVIPHLCLFALRDISPGEEVTYHYGQFEPDDSSRMNMKKTKPCMCKSKHCMWFLPTVSCDININI</sequence>
<dbReference type="Pfam" id="PF00856">
    <property type="entry name" value="SET"/>
    <property type="match status" value="1"/>
</dbReference>
<keyword evidence="6" id="KW-0479">Metal-binding</keyword>
<keyword evidence="7" id="KW-0862">Zinc</keyword>
<dbReference type="Gene3D" id="2.170.270.10">
    <property type="entry name" value="SET domain"/>
    <property type="match status" value="1"/>
</dbReference>
<dbReference type="PANTHER" id="PTHR46223">
    <property type="entry name" value="HISTONE-LYSINE N-METHYLTRANSFERASE SUV39H"/>
    <property type="match status" value="1"/>
</dbReference>
<evidence type="ECO:0000256" key="7">
    <source>
        <dbReference type="ARBA" id="ARBA00022833"/>
    </source>
</evidence>
<feature type="domain" description="SET" evidence="8">
    <location>
        <begin position="112"/>
        <end position="239"/>
    </location>
</feature>